<evidence type="ECO:0000313" key="3">
    <source>
        <dbReference type="Proteomes" id="UP001054902"/>
    </source>
</evidence>
<sequence>MMSSSNISRIYLLIVVIASISLPSVSILFDEEKTSNVVGIGYESNQEQYEIISINETSSRKEERVQTEVREKKDRSFNPNSTSIRNDVKWLDDRGMQLDTTRGGEISKIDGVFYWVGTRPYTRKNDDHGDLYLYKSNTLGSNSWTFVRKLYDNPNSMGGASCQLNKNTKYQTFMIHCKGGQIYTSDSLDGDIQRLPSPKVIEEQKKLYKWGDATFFEDKKSGDNAFYMVTTRAERAEKTDENTFGIDGESRTLFIYRFNDKWTTLWRNPVASWKWKNREGFSLVYSNGFYYLSASMTAGWRDSRTYYRKSSTIKGLSAVEDKEMKFFPENNYMIKSGGSQQRQIFKAGKGKWFFLGSRHPSEDPSEYHKKYGRTIILPLKFKNGEPEVYWKYDYDTDLYNFNIRDYDEHFHGGLGHTNLNCSKLPNKSHCKRAKYFCKWNTEKSECKKKQKYQRQ</sequence>
<accession>A0AAD3H8A8</accession>
<dbReference type="Gene3D" id="2.115.10.20">
    <property type="entry name" value="Glycosyl hydrolase domain, family 43"/>
    <property type="match status" value="1"/>
</dbReference>
<feature type="chain" id="PRO_5042137522" evidence="1">
    <location>
        <begin position="27"/>
        <end position="455"/>
    </location>
</feature>
<dbReference type="AlphaFoldDB" id="A0AAD3H8A8"/>
<dbReference type="EMBL" id="BLLK01000047">
    <property type="protein sequence ID" value="GFH53703.1"/>
    <property type="molecule type" value="Genomic_DNA"/>
</dbReference>
<protein>
    <submittedName>
        <fullName evidence="2">Uncharacterized protein</fullName>
    </submittedName>
</protein>
<dbReference type="Proteomes" id="UP001054902">
    <property type="component" value="Unassembled WGS sequence"/>
</dbReference>
<name>A0AAD3H8A8_9STRA</name>
<organism evidence="2 3">
    <name type="scientific">Chaetoceros tenuissimus</name>
    <dbReference type="NCBI Taxonomy" id="426638"/>
    <lineage>
        <taxon>Eukaryota</taxon>
        <taxon>Sar</taxon>
        <taxon>Stramenopiles</taxon>
        <taxon>Ochrophyta</taxon>
        <taxon>Bacillariophyta</taxon>
        <taxon>Coscinodiscophyceae</taxon>
        <taxon>Chaetocerotophycidae</taxon>
        <taxon>Chaetocerotales</taxon>
        <taxon>Chaetocerotaceae</taxon>
        <taxon>Chaetoceros</taxon>
    </lineage>
</organism>
<dbReference type="InterPro" id="IPR023296">
    <property type="entry name" value="Glyco_hydro_beta-prop_sf"/>
</dbReference>
<gene>
    <name evidence="2" type="ORF">CTEN210_10179</name>
</gene>
<comment type="caution">
    <text evidence="2">The sequence shown here is derived from an EMBL/GenBank/DDBJ whole genome shotgun (WGS) entry which is preliminary data.</text>
</comment>
<dbReference type="SUPFAM" id="SSF75005">
    <property type="entry name" value="Arabinanase/levansucrase/invertase"/>
    <property type="match status" value="1"/>
</dbReference>
<evidence type="ECO:0000313" key="2">
    <source>
        <dbReference type="EMBL" id="GFH53703.1"/>
    </source>
</evidence>
<feature type="signal peptide" evidence="1">
    <location>
        <begin position="1"/>
        <end position="26"/>
    </location>
</feature>
<evidence type="ECO:0000256" key="1">
    <source>
        <dbReference type="SAM" id="SignalP"/>
    </source>
</evidence>
<proteinExistence type="predicted"/>
<keyword evidence="1" id="KW-0732">Signal</keyword>
<keyword evidence="3" id="KW-1185">Reference proteome</keyword>
<reference evidence="2 3" key="1">
    <citation type="journal article" date="2021" name="Sci. Rep.">
        <title>The genome of the diatom Chaetoceros tenuissimus carries an ancient integrated fragment of an extant virus.</title>
        <authorList>
            <person name="Hongo Y."/>
            <person name="Kimura K."/>
            <person name="Takaki Y."/>
            <person name="Yoshida Y."/>
            <person name="Baba S."/>
            <person name="Kobayashi G."/>
            <person name="Nagasaki K."/>
            <person name="Hano T."/>
            <person name="Tomaru Y."/>
        </authorList>
    </citation>
    <scope>NUCLEOTIDE SEQUENCE [LARGE SCALE GENOMIC DNA]</scope>
    <source>
        <strain evidence="2 3">NIES-3715</strain>
    </source>
</reference>